<feature type="transmembrane region" description="Helical" evidence="1">
    <location>
        <begin position="141"/>
        <end position="159"/>
    </location>
</feature>
<dbReference type="InterPro" id="IPR029787">
    <property type="entry name" value="Nucleotide_cyclase"/>
</dbReference>
<accession>A0ABQ2FN17</accession>
<gene>
    <name evidence="3" type="ORF">GCM10010844_30820</name>
</gene>
<reference evidence="4" key="1">
    <citation type="journal article" date="2019" name="Int. J. Syst. Evol. Microbiol.">
        <title>The Global Catalogue of Microorganisms (GCM) 10K type strain sequencing project: providing services to taxonomists for standard genome sequencing and annotation.</title>
        <authorList>
            <consortium name="The Broad Institute Genomics Platform"/>
            <consortium name="The Broad Institute Genome Sequencing Center for Infectious Disease"/>
            <person name="Wu L."/>
            <person name="Ma J."/>
        </authorList>
    </citation>
    <scope>NUCLEOTIDE SEQUENCE [LARGE SCALE GENOMIC DNA]</scope>
    <source>
        <strain evidence="4">JCM 19173</strain>
    </source>
</reference>
<dbReference type="InterPro" id="IPR000160">
    <property type="entry name" value="GGDEF_dom"/>
</dbReference>
<keyword evidence="1" id="KW-1133">Transmembrane helix</keyword>
<name>A0ABQ2FN17_9DEIO</name>
<dbReference type="Gene3D" id="3.30.70.270">
    <property type="match status" value="1"/>
</dbReference>
<keyword evidence="1" id="KW-0472">Membrane</keyword>
<dbReference type="EMBL" id="BMPE01000011">
    <property type="protein sequence ID" value="GGL09971.1"/>
    <property type="molecule type" value="Genomic_DNA"/>
</dbReference>
<dbReference type="SUPFAM" id="SSF55073">
    <property type="entry name" value="Nucleotide cyclase"/>
    <property type="match status" value="1"/>
</dbReference>
<feature type="domain" description="GGDEF" evidence="2">
    <location>
        <begin position="235"/>
        <end position="357"/>
    </location>
</feature>
<dbReference type="Proteomes" id="UP000604341">
    <property type="component" value="Unassembled WGS sequence"/>
</dbReference>
<sequence length="373" mass="39162">MLPDLRPSALTPSARDARGGVFRTTVDHRALNQRLLAGILVATLLAAVYHQHDPFERLALPLMAALQGTLLAALSFTRLPLLTVQVAALLGGWTYLLTKIGYVLFVLPDGAGLSTLMGLAPWMAVLIASHLWALGAQVSGPLNAAALGGLSLLLIAKVAHDPTSFQGSVVGTLLQMLLASGVLLFGQRNAAHRLSADVRQAVLGQDLPGRDALTGLPARPVLEQQLKAMHRRLPERLVVAAIGVDVPPGQALDARLSAHVSRVLMGTVRDQDLLGCLGDGQMALIMRAPDARSARAACERLRVRVASRPLDGLIPTVTIGVMYADGQLDALGLLRAAEDTLTAAQANGTNRVLLGPVHEDSAASPDLRGALPA</sequence>
<feature type="transmembrane region" description="Helical" evidence="1">
    <location>
        <begin position="165"/>
        <end position="185"/>
    </location>
</feature>
<feature type="transmembrane region" description="Helical" evidence="1">
    <location>
        <begin position="58"/>
        <end position="79"/>
    </location>
</feature>
<evidence type="ECO:0000256" key="1">
    <source>
        <dbReference type="SAM" id="Phobius"/>
    </source>
</evidence>
<feature type="transmembrane region" description="Helical" evidence="1">
    <location>
        <begin position="35"/>
        <end position="52"/>
    </location>
</feature>
<protein>
    <recommendedName>
        <fullName evidence="2">GGDEF domain-containing protein</fullName>
    </recommendedName>
</protein>
<feature type="transmembrane region" description="Helical" evidence="1">
    <location>
        <begin position="113"/>
        <end position="134"/>
    </location>
</feature>
<proteinExistence type="predicted"/>
<evidence type="ECO:0000259" key="2">
    <source>
        <dbReference type="PROSITE" id="PS50887"/>
    </source>
</evidence>
<evidence type="ECO:0000313" key="4">
    <source>
        <dbReference type="Proteomes" id="UP000604341"/>
    </source>
</evidence>
<feature type="transmembrane region" description="Helical" evidence="1">
    <location>
        <begin position="86"/>
        <end position="107"/>
    </location>
</feature>
<comment type="caution">
    <text evidence="3">The sequence shown here is derived from an EMBL/GenBank/DDBJ whole genome shotgun (WGS) entry which is preliminary data.</text>
</comment>
<dbReference type="SMART" id="SM00267">
    <property type="entry name" value="GGDEF"/>
    <property type="match status" value="1"/>
</dbReference>
<keyword evidence="4" id="KW-1185">Reference proteome</keyword>
<dbReference type="RefSeq" id="WP_189069879.1">
    <property type="nucleotide sequence ID" value="NZ_BMPE01000011.1"/>
</dbReference>
<organism evidence="3 4">
    <name type="scientific">Deinococcus radiotolerans</name>
    <dbReference type="NCBI Taxonomy" id="1309407"/>
    <lineage>
        <taxon>Bacteria</taxon>
        <taxon>Thermotogati</taxon>
        <taxon>Deinococcota</taxon>
        <taxon>Deinococci</taxon>
        <taxon>Deinococcales</taxon>
        <taxon>Deinococcaceae</taxon>
        <taxon>Deinococcus</taxon>
    </lineage>
</organism>
<evidence type="ECO:0000313" key="3">
    <source>
        <dbReference type="EMBL" id="GGL09971.1"/>
    </source>
</evidence>
<dbReference type="PROSITE" id="PS50887">
    <property type="entry name" value="GGDEF"/>
    <property type="match status" value="1"/>
</dbReference>
<keyword evidence="1" id="KW-0812">Transmembrane</keyword>
<dbReference type="InterPro" id="IPR043128">
    <property type="entry name" value="Rev_trsase/Diguanyl_cyclase"/>
</dbReference>